<keyword evidence="2" id="KW-1185">Reference proteome</keyword>
<reference evidence="1 2" key="2">
    <citation type="journal article" date="2022" name="Mol. Ecol. Resour.">
        <title>The genomes of chicory, endive, great burdock and yacon provide insights into Asteraceae paleo-polyploidization history and plant inulin production.</title>
        <authorList>
            <person name="Fan W."/>
            <person name="Wang S."/>
            <person name="Wang H."/>
            <person name="Wang A."/>
            <person name="Jiang F."/>
            <person name="Liu H."/>
            <person name="Zhao H."/>
            <person name="Xu D."/>
            <person name="Zhang Y."/>
        </authorList>
    </citation>
    <scope>NUCLEOTIDE SEQUENCE [LARGE SCALE GENOMIC DNA]</scope>
    <source>
        <strain evidence="2">cv. Niubang</strain>
    </source>
</reference>
<dbReference type="EMBL" id="CM042061">
    <property type="protein sequence ID" value="KAI3672585.1"/>
    <property type="molecule type" value="Genomic_DNA"/>
</dbReference>
<accession>A0ACB8XPS3</accession>
<protein>
    <submittedName>
        <fullName evidence="1">Uncharacterized protein</fullName>
    </submittedName>
</protein>
<comment type="caution">
    <text evidence="1">The sequence shown here is derived from an EMBL/GenBank/DDBJ whole genome shotgun (WGS) entry which is preliminary data.</text>
</comment>
<name>A0ACB8XPS3_ARCLA</name>
<reference evidence="2" key="1">
    <citation type="journal article" date="2022" name="Mol. Ecol. Resour.">
        <title>The genomes of chicory, endive, great burdock and yacon provide insights into Asteraceae palaeo-polyploidization history and plant inulin production.</title>
        <authorList>
            <person name="Fan W."/>
            <person name="Wang S."/>
            <person name="Wang H."/>
            <person name="Wang A."/>
            <person name="Jiang F."/>
            <person name="Liu H."/>
            <person name="Zhao H."/>
            <person name="Xu D."/>
            <person name="Zhang Y."/>
        </authorList>
    </citation>
    <scope>NUCLEOTIDE SEQUENCE [LARGE SCALE GENOMIC DNA]</scope>
    <source>
        <strain evidence="2">cv. Niubang</strain>
    </source>
</reference>
<sequence length="436" mass="46855">MKTLTLLSSLIIIVSVSLCKANHRSEGGGFTVDLIHRDSPLSPLYNPTYARSDRLQNAFLRSVSRASGLSKRAGFASKIDADISVIPGEYVMRIQIGNPPVEVVGVADTGSDLTWAQCQPCKHCYKQAGLPFLQPNASSTYRAVSCQSKACEALEGNRYGCSSGNVCEYGIRYGDLSYTKGDLANDTFWFGSTPLKNVAFGCGHDNNGSFPDDASGIIGLGDGPLSIINQLNDTIQGKFSYCLVSALTNSSNVTGKIHFGDHALVSGPDVVSTPLKLTIPPTYYYVVLEHVSVGNRKLPYKSTTDIGLDVENVIIDSGTTVTIVGQEFYDELTAALTEAIGGNSTLPDPTGMFDFCYKDLDLGRVPNVTFSFTGADVELPPENTFIQVQKGVSCFTIVGSDGIAIFGNLLQQNLLVGFDLVNKMVSFRPTDCRNHS</sequence>
<dbReference type="Proteomes" id="UP001055879">
    <property type="component" value="Linkage Group LG15"/>
</dbReference>
<proteinExistence type="predicted"/>
<organism evidence="1 2">
    <name type="scientific">Arctium lappa</name>
    <name type="common">Greater burdock</name>
    <name type="synonym">Lappa major</name>
    <dbReference type="NCBI Taxonomy" id="4217"/>
    <lineage>
        <taxon>Eukaryota</taxon>
        <taxon>Viridiplantae</taxon>
        <taxon>Streptophyta</taxon>
        <taxon>Embryophyta</taxon>
        <taxon>Tracheophyta</taxon>
        <taxon>Spermatophyta</taxon>
        <taxon>Magnoliopsida</taxon>
        <taxon>eudicotyledons</taxon>
        <taxon>Gunneridae</taxon>
        <taxon>Pentapetalae</taxon>
        <taxon>asterids</taxon>
        <taxon>campanulids</taxon>
        <taxon>Asterales</taxon>
        <taxon>Asteraceae</taxon>
        <taxon>Carduoideae</taxon>
        <taxon>Cardueae</taxon>
        <taxon>Arctiinae</taxon>
        <taxon>Arctium</taxon>
    </lineage>
</organism>
<evidence type="ECO:0000313" key="2">
    <source>
        <dbReference type="Proteomes" id="UP001055879"/>
    </source>
</evidence>
<evidence type="ECO:0000313" key="1">
    <source>
        <dbReference type="EMBL" id="KAI3672585.1"/>
    </source>
</evidence>
<gene>
    <name evidence="1" type="ORF">L6452_38679</name>
</gene>